<evidence type="ECO:0000259" key="9">
    <source>
        <dbReference type="PROSITE" id="PS50929"/>
    </source>
</evidence>
<gene>
    <name evidence="10" type="ORF">Q3C12_14515</name>
</gene>
<dbReference type="SMART" id="SM00382">
    <property type="entry name" value="AAA"/>
    <property type="match status" value="1"/>
</dbReference>
<feature type="domain" description="ABC transmembrane type-1" evidence="9">
    <location>
        <begin position="24"/>
        <end position="316"/>
    </location>
</feature>
<dbReference type="InterPro" id="IPR036640">
    <property type="entry name" value="ABC1_TM_sf"/>
</dbReference>
<dbReference type="InterPro" id="IPR039421">
    <property type="entry name" value="Type_1_exporter"/>
</dbReference>
<evidence type="ECO:0000256" key="7">
    <source>
        <dbReference type="SAM" id="Phobius"/>
    </source>
</evidence>
<dbReference type="InterPro" id="IPR003593">
    <property type="entry name" value="AAA+_ATPase"/>
</dbReference>
<dbReference type="RefSeq" id="WP_302878780.1">
    <property type="nucleotide sequence ID" value="NZ_JAUMKJ010000016.1"/>
</dbReference>
<reference evidence="10" key="1">
    <citation type="submission" date="2023-07" db="EMBL/GenBank/DDBJ databases">
        <authorList>
            <person name="Aktuganov G."/>
            <person name="Boyko T."/>
            <person name="Delegan Y."/>
            <person name="Galimzianova N."/>
            <person name="Gilvanova E."/>
            <person name="Korobov V."/>
            <person name="Kuzmina L."/>
            <person name="Melentiev A."/>
            <person name="Milman P."/>
            <person name="Ryabova A."/>
            <person name="Stupak E."/>
            <person name="Yasakov T."/>
            <person name="Zharikova N."/>
            <person name="Zhurenko E."/>
        </authorList>
    </citation>
    <scope>NUCLEOTIDE SEQUENCE</scope>
    <source>
        <strain evidence="10">IB-739</strain>
    </source>
</reference>
<feature type="domain" description="ABC transporter" evidence="8">
    <location>
        <begin position="348"/>
        <end position="584"/>
    </location>
</feature>
<dbReference type="Pfam" id="PF00005">
    <property type="entry name" value="ABC_tran"/>
    <property type="match status" value="1"/>
</dbReference>
<dbReference type="Gene3D" id="1.20.1560.10">
    <property type="entry name" value="ABC transporter type 1, transmembrane domain"/>
    <property type="match status" value="1"/>
</dbReference>
<dbReference type="Pfam" id="PF00664">
    <property type="entry name" value="ABC_membrane"/>
    <property type="match status" value="1"/>
</dbReference>
<dbReference type="InterPro" id="IPR003439">
    <property type="entry name" value="ABC_transporter-like_ATP-bd"/>
</dbReference>
<feature type="transmembrane region" description="Helical" evidence="7">
    <location>
        <begin position="21"/>
        <end position="46"/>
    </location>
</feature>
<keyword evidence="5 7" id="KW-1133">Transmembrane helix</keyword>
<dbReference type="Proteomes" id="UP001168883">
    <property type="component" value="Unassembled WGS sequence"/>
</dbReference>
<keyword evidence="4 10" id="KW-0067">ATP-binding</keyword>
<comment type="caution">
    <text evidence="10">The sequence shown here is derived from an EMBL/GenBank/DDBJ whole genome shotgun (WGS) entry which is preliminary data.</text>
</comment>
<evidence type="ECO:0000256" key="1">
    <source>
        <dbReference type="ARBA" id="ARBA00004651"/>
    </source>
</evidence>
<dbReference type="EMBL" id="JAUMKJ010000016">
    <property type="protein sequence ID" value="MDO3678221.1"/>
    <property type="molecule type" value="Genomic_DNA"/>
</dbReference>
<feature type="transmembrane region" description="Helical" evidence="7">
    <location>
        <begin position="169"/>
        <end position="188"/>
    </location>
</feature>
<dbReference type="SUPFAM" id="SSF90123">
    <property type="entry name" value="ABC transporter transmembrane region"/>
    <property type="match status" value="1"/>
</dbReference>
<feature type="transmembrane region" description="Helical" evidence="7">
    <location>
        <begin position="66"/>
        <end position="87"/>
    </location>
</feature>
<feature type="transmembrane region" description="Helical" evidence="7">
    <location>
        <begin position="285"/>
        <end position="306"/>
    </location>
</feature>
<dbReference type="InterPro" id="IPR011527">
    <property type="entry name" value="ABC1_TM_dom"/>
</dbReference>
<proteinExistence type="predicted"/>
<evidence type="ECO:0000256" key="2">
    <source>
        <dbReference type="ARBA" id="ARBA00022692"/>
    </source>
</evidence>
<keyword evidence="2 7" id="KW-0812">Transmembrane</keyword>
<evidence type="ECO:0000313" key="11">
    <source>
        <dbReference type="Proteomes" id="UP001168883"/>
    </source>
</evidence>
<dbReference type="SUPFAM" id="SSF52540">
    <property type="entry name" value="P-loop containing nucleoside triphosphate hydrolases"/>
    <property type="match status" value="1"/>
</dbReference>
<name>A0ABT8VB45_9BACL</name>
<evidence type="ECO:0000256" key="3">
    <source>
        <dbReference type="ARBA" id="ARBA00022741"/>
    </source>
</evidence>
<evidence type="ECO:0000256" key="4">
    <source>
        <dbReference type="ARBA" id="ARBA00022840"/>
    </source>
</evidence>
<comment type="subcellular location">
    <subcellularLocation>
        <location evidence="1">Cell membrane</location>
        <topology evidence="1">Multi-pass membrane protein</topology>
    </subcellularLocation>
</comment>
<sequence length="604" mass="66760">MSNKPKKGIPRLLELAGEKRTLLVWSGISSTASVFLMLVPYVSVYFVMAELLKHASDISAVDAAFIIRWAVWGAAGMALGYVLMYIGGMCSHVAAFRILYGIRVKLSDHIGALPLGYFNKHATGKIKKVIEHDVEKIELFIAHQFPDLINTAVMIAAITVTMFSLDMWLALACVIPILIGFACQYSMMAGSKAQAGLKEYFDALENINASSIQYVRGMPSIKIFGQTVRSFRKFYDDMLRYRDFSVKYTDSFQNGYVSFKVMMLSLATFVLPVGLFFISGDPDHMAFAVTLMFFLVLAPGISTPIFKLGSFASTLTVIVEGVNRMDQIFQEQAIVEPESGQKPSAYDIGFREVSFSYGGEGGAEVLKGISFTAPQGQITALVGPSGSGKSTIAQLIPRFWDVQKGGITIGGTDIRDMRSNELMECLSFVFQDTFLFSDTLYNNILAGRPTAAKEEVYAAARAAQCHEFIERLPKGYDTLIGEGGVYLSGGEEQRVSVARAILKNSPILILDEATAYADPENEYQMQLALRELVKGKTVLIIAHRLTTICEADQIIVLKEGQIDDRGTHDELIARGGLYQKMWDAHTATACWEMDLRREEEALER</sequence>
<organism evidence="10 11">
    <name type="scientific">Paenibacillus ehimensis</name>
    <dbReference type="NCBI Taxonomy" id="79264"/>
    <lineage>
        <taxon>Bacteria</taxon>
        <taxon>Bacillati</taxon>
        <taxon>Bacillota</taxon>
        <taxon>Bacilli</taxon>
        <taxon>Bacillales</taxon>
        <taxon>Paenibacillaceae</taxon>
        <taxon>Paenibacillus</taxon>
    </lineage>
</organism>
<keyword evidence="6 7" id="KW-0472">Membrane</keyword>
<protein>
    <submittedName>
        <fullName evidence="10">ABC transporter ATP-binding protein</fullName>
    </submittedName>
</protein>
<dbReference type="Gene3D" id="3.40.50.300">
    <property type="entry name" value="P-loop containing nucleotide triphosphate hydrolases"/>
    <property type="match status" value="1"/>
</dbReference>
<feature type="transmembrane region" description="Helical" evidence="7">
    <location>
        <begin position="261"/>
        <end position="279"/>
    </location>
</feature>
<evidence type="ECO:0000256" key="6">
    <source>
        <dbReference type="ARBA" id="ARBA00023136"/>
    </source>
</evidence>
<dbReference type="PANTHER" id="PTHR24221">
    <property type="entry name" value="ATP-BINDING CASSETTE SUB-FAMILY B"/>
    <property type="match status" value="1"/>
</dbReference>
<dbReference type="PROSITE" id="PS50929">
    <property type="entry name" value="ABC_TM1F"/>
    <property type="match status" value="1"/>
</dbReference>
<dbReference type="GO" id="GO:0005524">
    <property type="term" value="F:ATP binding"/>
    <property type="evidence" value="ECO:0007669"/>
    <property type="project" value="UniProtKB-KW"/>
</dbReference>
<dbReference type="InterPro" id="IPR027417">
    <property type="entry name" value="P-loop_NTPase"/>
</dbReference>
<evidence type="ECO:0000256" key="5">
    <source>
        <dbReference type="ARBA" id="ARBA00022989"/>
    </source>
</evidence>
<dbReference type="PROSITE" id="PS50893">
    <property type="entry name" value="ABC_TRANSPORTER_2"/>
    <property type="match status" value="1"/>
</dbReference>
<accession>A0ABT8VB45</accession>
<dbReference type="PANTHER" id="PTHR24221:SF397">
    <property type="entry name" value="ABC TRANSPORTER, ATP-BINDING TRANSMEMBRANE PROTEIN"/>
    <property type="match status" value="1"/>
</dbReference>
<keyword evidence="11" id="KW-1185">Reference proteome</keyword>
<keyword evidence="3" id="KW-0547">Nucleotide-binding</keyword>
<evidence type="ECO:0000259" key="8">
    <source>
        <dbReference type="PROSITE" id="PS50893"/>
    </source>
</evidence>
<evidence type="ECO:0000313" key="10">
    <source>
        <dbReference type="EMBL" id="MDO3678221.1"/>
    </source>
</evidence>